<dbReference type="AlphaFoldDB" id="A0A1P9X1R4"/>
<keyword evidence="5" id="KW-0949">S-adenosyl-L-methionine</keyword>
<evidence type="ECO:0000256" key="1">
    <source>
        <dbReference type="ARBA" id="ARBA00006594"/>
    </source>
</evidence>
<dbReference type="EMBL" id="CP014263">
    <property type="protein sequence ID" value="AQG81569.1"/>
    <property type="molecule type" value="Genomic_DNA"/>
</dbReference>
<dbReference type="PANTHER" id="PTHR42933:SF4">
    <property type="entry name" value="TYPE I RESTRICTION ENZYME ECOKI METHYLASE SUBUNIT"/>
    <property type="match status" value="1"/>
</dbReference>
<evidence type="ECO:0000256" key="4">
    <source>
        <dbReference type="ARBA" id="ARBA00022679"/>
    </source>
</evidence>
<keyword evidence="11" id="KW-1185">Reference proteome</keyword>
<dbReference type="PANTHER" id="PTHR42933">
    <property type="entry name" value="SLR6095 PROTEIN"/>
    <property type="match status" value="1"/>
</dbReference>
<evidence type="ECO:0000256" key="3">
    <source>
        <dbReference type="ARBA" id="ARBA00022603"/>
    </source>
</evidence>
<sequence>MAHNLSGIIKSIRDTMREDKGVNGDAQRIEQLGWMLFLKIFDDKDQEMELLDDAYVSPIPAEYQWRNWAANAEGITGDALLEFIDRGLFPTLRQLPTTSVGGAANPRALLVSEVFEGNNNYMKSGTNLRKVCNKLNEIDFNVATERHLFGDLYENILRELQSAGDSGEFYTPRAVTQFMADIIAPRLGEVVYDPACGTGGFLTAVIEHLKPQANTVADRQLIQANVRGTEYKPLPYVLALTNLILHDVEVPNIRYDDSLAREYTSIRDRDRVDVILANPPFGGTVANGNEGNFPANFRTRESADLFLVLIVNLLKQGGRAALVLPDGSLTGEGVKQRVREKLLTDCNLHTIVRLPQSVFAPYATVSTNLLFFEKKQSVNLPSGAGPLFETEPNHAYATREIWYYEHQLPEGQKAYSKTKPIRLDEFDKLKAWWTKREENEQAWRVPIEQLVARNFDLDIKNPHRKTEETPAETAELIALLSQSMQRSLKLLAGLKEAVEA</sequence>
<dbReference type="Gene3D" id="1.20.1260.30">
    <property type="match status" value="1"/>
</dbReference>
<dbReference type="CDD" id="cd02440">
    <property type="entry name" value="AdoMet_MTases"/>
    <property type="match status" value="1"/>
</dbReference>
<dbReference type="GO" id="GO:0009307">
    <property type="term" value="P:DNA restriction-modification system"/>
    <property type="evidence" value="ECO:0007669"/>
    <property type="project" value="UniProtKB-KW"/>
</dbReference>
<dbReference type="STRING" id="1178516.AWR27_21000"/>
<evidence type="ECO:0000256" key="6">
    <source>
        <dbReference type="ARBA" id="ARBA00022747"/>
    </source>
</evidence>
<evidence type="ECO:0000256" key="2">
    <source>
        <dbReference type="ARBA" id="ARBA00011900"/>
    </source>
</evidence>
<dbReference type="InterPro" id="IPR022749">
    <property type="entry name" value="D12N6_MeTrfase_N"/>
</dbReference>
<feature type="domain" description="N6 adenine-specific DNA methyltransferase N-terminal" evidence="9">
    <location>
        <begin position="9"/>
        <end position="134"/>
    </location>
</feature>
<dbReference type="GO" id="GO:0003677">
    <property type="term" value="F:DNA binding"/>
    <property type="evidence" value="ECO:0007669"/>
    <property type="project" value="InterPro"/>
</dbReference>
<evidence type="ECO:0000259" key="9">
    <source>
        <dbReference type="Pfam" id="PF12161"/>
    </source>
</evidence>
<comment type="catalytic activity">
    <reaction evidence="7">
        <text>a 2'-deoxyadenosine in DNA + S-adenosyl-L-methionine = an N(6)-methyl-2'-deoxyadenosine in DNA + S-adenosyl-L-homocysteine + H(+)</text>
        <dbReference type="Rhea" id="RHEA:15197"/>
        <dbReference type="Rhea" id="RHEA-COMP:12418"/>
        <dbReference type="Rhea" id="RHEA-COMP:12419"/>
        <dbReference type="ChEBI" id="CHEBI:15378"/>
        <dbReference type="ChEBI" id="CHEBI:57856"/>
        <dbReference type="ChEBI" id="CHEBI:59789"/>
        <dbReference type="ChEBI" id="CHEBI:90615"/>
        <dbReference type="ChEBI" id="CHEBI:90616"/>
        <dbReference type="EC" id="2.1.1.72"/>
    </reaction>
</comment>
<dbReference type="RefSeq" id="WP_077133033.1">
    <property type="nucleotide sequence ID" value="NZ_CP014263.1"/>
</dbReference>
<evidence type="ECO:0000313" key="10">
    <source>
        <dbReference type="EMBL" id="AQG81569.1"/>
    </source>
</evidence>
<dbReference type="Pfam" id="PF12161">
    <property type="entry name" value="HsdM_N"/>
    <property type="match status" value="1"/>
</dbReference>
<dbReference type="PRINTS" id="PR00507">
    <property type="entry name" value="N12N6MTFRASE"/>
</dbReference>
<keyword evidence="6" id="KW-0680">Restriction system</keyword>
<name>A0A1P9X1R4_9BACT</name>
<evidence type="ECO:0000256" key="7">
    <source>
        <dbReference type="ARBA" id="ARBA00047942"/>
    </source>
</evidence>
<keyword evidence="3 10" id="KW-0489">Methyltransferase</keyword>
<organism evidence="10 11">
    <name type="scientific">Spirosoma montaniterrae</name>
    <dbReference type="NCBI Taxonomy" id="1178516"/>
    <lineage>
        <taxon>Bacteria</taxon>
        <taxon>Pseudomonadati</taxon>
        <taxon>Bacteroidota</taxon>
        <taxon>Cytophagia</taxon>
        <taxon>Cytophagales</taxon>
        <taxon>Cytophagaceae</taxon>
        <taxon>Spirosoma</taxon>
    </lineage>
</organism>
<dbReference type="GO" id="GO:0008170">
    <property type="term" value="F:N-methyltransferase activity"/>
    <property type="evidence" value="ECO:0007669"/>
    <property type="project" value="InterPro"/>
</dbReference>
<dbReference type="KEGG" id="smon:AWR27_21000"/>
<dbReference type="InterPro" id="IPR029063">
    <property type="entry name" value="SAM-dependent_MTases_sf"/>
</dbReference>
<dbReference type="Proteomes" id="UP000187941">
    <property type="component" value="Chromosome"/>
</dbReference>
<keyword evidence="4 10" id="KW-0808">Transferase</keyword>
<dbReference type="InterPro" id="IPR038333">
    <property type="entry name" value="T1MK-like_N_sf"/>
</dbReference>
<evidence type="ECO:0000256" key="5">
    <source>
        <dbReference type="ARBA" id="ARBA00022691"/>
    </source>
</evidence>
<dbReference type="Gene3D" id="3.40.50.150">
    <property type="entry name" value="Vaccinia Virus protein VP39"/>
    <property type="match status" value="1"/>
</dbReference>
<evidence type="ECO:0000259" key="8">
    <source>
        <dbReference type="Pfam" id="PF02384"/>
    </source>
</evidence>
<proteinExistence type="inferred from homology"/>
<feature type="domain" description="DNA methylase adenine-specific" evidence="8">
    <location>
        <begin position="145"/>
        <end position="468"/>
    </location>
</feature>
<comment type="similarity">
    <text evidence="1">Belongs to the N(4)/N(6)-methyltransferase family.</text>
</comment>
<dbReference type="EC" id="2.1.1.72" evidence="2"/>
<dbReference type="Pfam" id="PF02384">
    <property type="entry name" value="N6_Mtase"/>
    <property type="match status" value="1"/>
</dbReference>
<dbReference type="OrthoDB" id="9814572at2"/>
<reference evidence="10 11" key="1">
    <citation type="submission" date="2016-01" db="EMBL/GenBank/DDBJ databases">
        <authorList>
            <person name="Oliw E.H."/>
        </authorList>
    </citation>
    <scope>NUCLEOTIDE SEQUENCE [LARGE SCALE GENOMIC DNA]</scope>
    <source>
        <strain evidence="10 11">DY10</strain>
    </source>
</reference>
<dbReference type="InterPro" id="IPR003356">
    <property type="entry name" value="DNA_methylase_A-5"/>
</dbReference>
<dbReference type="PROSITE" id="PS00092">
    <property type="entry name" value="N6_MTASE"/>
    <property type="match status" value="1"/>
</dbReference>
<dbReference type="GO" id="GO:0032259">
    <property type="term" value="P:methylation"/>
    <property type="evidence" value="ECO:0007669"/>
    <property type="project" value="UniProtKB-KW"/>
</dbReference>
<dbReference type="SUPFAM" id="SSF53335">
    <property type="entry name" value="S-adenosyl-L-methionine-dependent methyltransferases"/>
    <property type="match status" value="1"/>
</dbReference>
<dbReference type="InterPro" id="IPR051537">
    <property type="entry name" value="DNA_Adenine_Mtase"/>
</dbReference>
<dbReference type="GO" id="GO:0009007">
    <property type="term" value="F:site-specific DNA-methyltransferase (adenine-specific) activity"/>
    <property type="evidence" value="ECO:0007669"/>
    <property type="project" value="UniProtKB-EC"/>
</dbReference>
<accession>A0A1P9X1R4</accession>
<dbReference type="REBASE" id="189925">
    <property type="entry name" value="M.SmoDY10ORF21000P"/>
</dbReference>
<evidence type="ECO:0000313" key="11">
    <source>
        <dbReference type="Proteomes" id="UP000187941"/>
    </source>
</evidence>
<gene>
    <name evidence="10" type="ORF">AWR27_21000</name>
</gene>
<protein>
    <recommendedName>
        <fullName evidence="2">site-specific DNA-methyltransferase (adenine-specific)</fullName>
        <ecNumber evidence="2">2.1.1.72</ecNumber>
    </recommendedName>
</protein>
<dbReference type="InterPro" id="IPR002052">
    <property type="entry name" value="DNA_methylase_N6_adenine_CS"/>
</dbReference>